<dbReference type="InterPro" id="IPR036322">
    <property type="entry name" value="WD40_repeat_dom_sf"/>
</dbReference>
<evidence type="ECO:0000256" key="4">
    <source>
        <dbReference type="ARBA" id="ARBA00023015"/>
    </source>
</evidence>
<dbReference type="PROSITE" id="PS50082">
    <property type="entry name" value="WD_REPEATS_2"/>
    <property type="match status" value="2"/>
</dbReference>
<evidence type="ECO:0000256" key="2">
    <source>
        <dbReference type="ARBA" id="ARBA00022574"/>
    </source>
</evidence>
<feature type="compositionally biased region" description="Low complexity" evidence="7">
    <location>
        <begin position="553"/>
        <end position="581"/>
    </location>
</feature>
<dbReference type="InterPro" id="IPR019775">
    <property type="entry name" value="WD40_repeat_CS"/>
</dbReference>
<reference evidence="9" key="1">
    <citation type="journal article" date="2012" name="Science">
        <title>The Paleozoic origin of enzymatic lignin decomposition reconstructed from 31 fungal genomes.</title>
        <authorList>
            <person name="Floudas D."/>
            <person name="Binder M."/>
            <person name="Riley R."/>
            <person name="Barry K."/>
            <person name="Blanchette R.A."/>
            <person name="Henrissat B."/>
            <person name="Martinez A.T."/>
            <person name="Otillar R."/>
            <person name="Spatafora J.W."/>
            <person name="Yadav J.S."/>
            <person name="Aerts A."/>
            <person name="Benoit I."/>
            <person name="Boyd A."/>
            <person name="Carlson A."/>
            <person name="Copeland A."/>
            <person name="Coutinho P.M."/>
            <person name="de Vries R.P."/>
            <person name="Ferreira P."/>
            <person name="Findley K."/>
            <person name="Foster B."/>
            <person name="Gaskell J."/>
            <person name="Glotzer D."/>
            <person name="Gorecki P."/>
            <person name="Heitman J."/>
            <person name="Hesse C."/>
            <person name="Hori C."/>
            <person name="Igarashi K."/>
            <person name="Jurgens J.A."/>
            <person name="Kallen N."/>
            <person name="Kersten P."/>
            <person name="Kohler A."/>
            <person name="Kuees U."/>
            <person name="Kumar T.K.A."/>
            <person name="Kuo A."/>
            <person name="LaButti K."/>
            <person name="Larrondo L.F."/>
            <person name="Lindquist E."/>
            <person name="Ling A."/>
            <person name="Lombard V."/>
            <person name="Lucas S."/>
            <person name="Lundell T."/>
            <person name="Martin R."/>
            <person name="McLaughlin D.J."/>
            <person name="Morgenstern I."/>
            <person name="Morin E."/>
            <person name="Murat C."/>
            <person name="Nagy L.G."/>
            <person name="Nolan M."/>
            <person name="Ohm R.A."/>
            <person name="Patyshakuliyeva A."/>
            <person name="Rokas A."/>
            <person name="Ruiz-Duenas F.J."/>
            <person name="Sabat G."/>
            <person name="Salamov A."/>
            <person name="Samejima M."/>
            <person name="Schmutz J."/>
            <person name="Slot J.C."/>
            <person name="St John F."/>
            <person name="Stenlid J."/>
            <person name="Sun H."/>
            <person name="Sun S."/>
            <person name="Syed K."/>
            <person name="Tsang A."/>
            <person name="Wiebenga A."/>
            <person name="Young D."/>
            <person name="Pisabarro A."/>
            <person name="Eastwood D.C."/>
            <person name="Martin F."/>
            <person name="Cullen D."/>
            <person name="Grigoriev I.V."/>
            <person name="Hibbett D.S."/>
        </authorList>
    </citation>
    <scope>NUCLEOTIDE SEQUENCE [LARGE SCALE GENOMIC DNA]</scope>
    <source>
        <strain evidence="9">FP-91666</strain>
    </source>
</reference>
<feature type="compositionally biased region" description="Basic and acidic residues" evidence="7">
    <location>
        <begin position="369"/>
        <end position="381"/>
    </location>
</feature>
<dbReference type="Gene3D" id="2.130.10.10">
    <property type="entry name" value="YVTN repeat-like/Quinoprotein amine dehydrogenase"/>
    <property type="match status" value="1"/>
</dbReference>
<dbReference type="eggNOG" id="KOG1034">
    <property type="taxonomic scope" value="Eukaryota"/>
</dbReference>
<dbReference type="RefSeq" id="XP_007310760.1">
    <property type="nucleotide sequence ID" value="XM_007310698.1"/>
</dbReference>
<dbReference type="EMBL" id="JH687399">
    <property type="protein sequence ID" value="EIM80148.1"/>
    <property type="molecule type" value="Genomic_DNA"/>
</dbReference>
<feature type="compositionally biased region" description="Pro residues" evidence="7">
    <location>
        <begin position="149"/>
        <end position="162"/>
    </location>
</feature>
<accession>R7RZ88</accession>
<dbReference type="KEGG" id="shs:STEHIDRAFT_172818"/>
<dbReference type="Pfam" id="PF00400">
    <property type="entry name" value="WD40"/>
    <property type="match status" value="2"/>
</dbReference>
<comment type="similarity">
    <text evidence="1">Belongs to the WD repeat ESC family.</text>
</comment>
<keyword evidence="4" id="KW-0805">Transcription regulation</keyword>
<organism evidence="8 9">
    <name type="scientific">Stereum hirsutum (strain FP-91666)</name>
    <name type="common">White-rot fungus</name>
    <dbReference type="NCBI Taxonomy" id="721885"/>
    <lineage>
        <taxon>Eukaryota</taxon>
        <taxon>Fungi</taxon>
        <taxon>Dikarya</taxon>
        <taxon>Basidiomycota</taxon>
        <taxon>Agaricomycotina</taxon>
        <taxon>Agaricomycetes</taxon>
        <taxon>Russulales</taxon>
        <taxon>Stereaceae</taxon>
        <taxon>Stereum</taxon>
    </lineage>
</organism>
<dbReference type="GeneID" id="18804145"/>
<keyword evidence="5" id="KW-0804">Transcription</keyword>
<gene>
    <name evidence="8" type="ORF">STEHIDRAFT_172818</name>
</gene>
<keyword evidence="3" id="KW-0677">Repeat</keyword>
<dbReference type="PANTHER" id="PTHR10253">
    <property type="entry name" value="POLYCOMB PROTEIN"/>
    <property type="match status" value="1"/>
</dbReference>
<feature type="compositionally biased region" description="Low complexity" evidence="7">
    <location>
        <begin position="202"/>
        <end position="215"/>
    </location>
</feature>
<dbReference type="SUPFAM" id="SSF50978">
    <property type="entry name" value="WD40 repeat-like"/>
    <property type="match status" value="1"/>
</dbReference>
<feature type="compositionally biased region" description="Low complexity" evidence="7">
    <location>
        <begin position="163"/>
        <end position="177"/>
    </location>
</feature>
<keyword evidence="2 6" id="KW-0853">WD repeat</keyword>
<dbReference type="AlphaFoldDB" id="R7RZ88"/>
<proteinExistence type="inferred from homology"/>
<evidence type="ECO:0000256" key="5">
    <source>
        <dbReference type="ARBA" id="ARBA00023163"/>
    </source>
</evidence>
<evidence type="ECO:0000313" key="8">
    <source>
        <dbReference type="EMBL" id="EIM80148.1"/>
    </source>
</evidence>
<feature type="repeat" description="WD" evidence="6">
    <location>
        <begin position="112"/>
        <end position="147"/>
    </location>
</feature>
<evidence type="ECO:0000256" key="7">
    <source>
        <dbReference type="SAM" id="MobiDB-lite"/>
    </source>
</evidence>
<name>R7RZ88_STEHR</name>
<dbReference type="PROSITE" id="PS00678">
    <property type="entry name" value="WD_REPEATS_1"/>
    <property type="match status" value="2"/>
</dbReference>
<feature type="compositionally biased region" description="Acidic residues" evidence="7">
    <location>
        <begin position="382"/>
        <end position="393"/>
    </location>
</feature>
<dbReference type="SMART" id="SM00320">
    <property type="entry name" value="WD40"/>
    <property type="match status" value="2"/>
</dbReference>
<evidence type="ECO:0000256" key="1">
    <source>
        <dbReference type="ARBA" id="ARBA00008075"/>
    </source>
</evidence>
<sequence length="659" mass="70939">MVERWGGCCAVGGDDVISIFDFGSQSGGEGRNYGKGKARETNERPREMVPIVIEIPSSKDAEPSERAIKSITWAFTKEQPSSPLLVYARKSRVYVLDLKEHLSGRSNWLRFLKGHGGLITSVQTSPDRPFLILTTSRDLSSRIWDLSPIPAPHPGPEPPLAPPTTSTTATASTTTTTHQRTRELRPRNNIINPNALNRKNQSGTKTAGGSLSGAGARREGGERWGGVDMERAFPGRCWRVLAGGLPAGHLGGVLCAAWHPRLPVVATCGVDRTVKIWNLNLPPDEETGEPIFSTSYLHSARILSVSWLHDDILATHSSPTQIQDLSNTDPDRKSDEPMKLIRIPGELIIWKWTSMHRFFPGRDSAGDDVGSKRPEAQRQETGDSEMEVEDELNGEGGGGKEGHQAASNGNGKGRGKEYQMVLRGGERDYKDSVSFTKLATLSLPLSSPSSLNLTTYTHTAPHSPVPPLFLIPFSEPHPSPPSLSTGTGTPMTAQASAKPTTTTIGSIRLIPAWALHVHKLRRIILPNREREASGEMEGVLNDMTKQTGKMRLASASASTSRETSAAVDGARAGSRSASTAANTVRGGSSVAPGNGRPWNQGNGWDLKWELSSWAGRTGVGVNGEEGREALRIEGVSVGLGGDVVVAVGEEGMRIWTKVK</sequence>
<dbReference type="InterPro" id="IPR001680">
    <property type="entry name" value="WD40_rpt"/>
</dbReference>
<feature type="compositionally biased region" description="Polar residues" evidence="7">
    <location>
        <begin position="189"/>
        <end position="201"/>
    </location>
</feature>
<dbReference type="InterPro" id="IPR051243">
    <property type="entry name" value="PcG_WD-repeat"/>
</dbReference>
<dbReference type="PROSITE" id="PS50294">
    <property type="entry name" value="WD_REPEATS_REGION"/>
    <property type="match status" value="2"/>
</dbReference>
<evidence type="ECO:0000256" key="6">
    <source>
        <dbReference type="PROSITE-ProRule" id="PRU00221"/>
    </source>
</evidence>
<protein>
    <recommendedName>
        <fullName evidence="10">WD40 repeat-like protein</fullName>
    </recommendedName>
</protein>
<keyword evidence="9" id="KW-1185">Reference proteome</keyword>
<feature type="region of interest" description="Disordered" evidence="7">
    <location>
        <begin position="553"/>
        <end position="597"/>
    </location>
</feature>
<dbReference type="Proteomes" id="UP000053927">
    <property type="component" value="Unassembled WGS sequence"/>
</dbReference>
<evidence type="ECO:0008006" key="10">
    <source>
        <dbReference type="Google" id="ProtNLM"/>
    </source>
</evidence>
<evidence type="ECO:0000256" key="3">
    <source>
        <dbReference type="ARBA" id="ARBA00022737"/>
    </source>
</evidence>
<feature type="repeat" description="WD" evidence="6">
    <location>
        <begin position="246"/>
        <end position="280"/>
    </location>
</feature>
<evidence type="ECO:0000313" key="9">
    <source>
        <dbReference type="Proteomes" id="UP000053927"/>
    </source>
</evidence>
<feature type="region of interest" description="Disordered" evidence="7">
    <location>
        <begin position="148"/>
        <end position="222"/>
    </location>
</feature>
<dbReference type="OrthoDB" id="7318948at2759"/>
<feature type="region of interest" description="Disordered" evidence="7">
    <location>
        <begin position="361"/>
        <end position="416"/>
    </location>
</feature>
<dbReference type="InterPro" id="IPR015943">
    <property type="entry name" value="WD40/YVTN_repeat-like_dom_sf"/>
</dbReference>